<sequence length="119" mass="14036">MKKIEQILEDLIDFYKKESQWRKIEHAAVIFFLIYLLKQVRKNGGIKKNIVRFFTQNKLVQKGLNSILEKEAKKTIEGLMMNKPKPSINEIPREGLAHDEIFKILDQRQKYDVDPHAGK</sequence>
<gene>
    <name evidence="1" type="ORF">PPERSA_10486</name>
</gene>
<organism evidence="1 2">
    <name type="scientific">Pseudocohnilembus persalinus</name>
    <name type="common">Ciliate</name>
    <dbReference type="NCBI Taxonomy" id="266149"/>
    <lineage>
        <taxon>Eukaryota</taxon>
        <taxon>Sar</taxon>
        <taxon>Alveolata</taxon>
        <taxon>Ciliophora</taxon>
        <taxon>Intramacronucleata</taxon>
        <taxon>Oligohymenophorea</taxon>
        <taxon>Scuticociliatia</taxon>
        <taxon>Philasterida</taxon>
        <taxon>Pseudocohnilembidae</taxon>
        <taxon>Pseudocohnilembus</taxon>
    </lineage>
</organism>
<accession>A0A0V0R7D8</accession>
<dbReference type="AlphaFoldDB" id="A0A0V0R7D8"/>
<reference evidence="1 2" key="1">
    <citation type="journal article" date="2015" name="Sci. Rep.">
        <title>Genome of the facultative scuticociliatosis pathogen Pseudocohnilembus persalinus provides insight into its virulence through horizontal gene transfer.</title>
        <authorList>
            <person name="Xiong J."/>
            <person name="Wang G."/>
            <person name="Cheng J."/>
            <person name="Tian M."/>
            <person name="Pan X."/>
            <person name="Warren A."/>
            <person name="Jiang C."/>
            <person name="Yuan D."/>
            <person name="Miao W."/>
        </authorList>
    </citation>
    <scope>NUCLEOTIDE SEQUENCE [LARGE SCALE GENOMIC DNA]</scope>
    <source>
        <strain evidence="1">36N120E</strain>
    </source>
</reference>
<evidence type="ECO:0000313" key="2">
    <source>
        <dbReference type="Proteomes" id="UP000054937"/>
    </source>
</evidence>
<comment type="caution">
    <text evidence="1">The sequence shown here is derived from an EMBL/GenBank/DDBJ whole genome shotgun (WGS) entry which is preliminary data.</text>
</comment>
<proteinExistence type="predicted"/>
<dbReference type="Proteomes" id="UP000054937">
    <property type="component" value="Unassembled WGS sequence"/>
</dbReference>
<keyword evidence="2" id="KW-1185">Reference proteome</keyword>
<dbReference type="EMBL" id="LDAU01000028">
    <property type="protein sequence ID" value="KRX10387.1"/>
    <property type="molecule type" value="Genomic_DNA"/>
</dbReference>
<evidence type="ECO:0000313" key="1">
    <source>
        <dbReference type="EMBL" id="KRX10387.1"/>
    </source>
</evidence>
<name>A0A0V0R7D8_PSEPJ</name>
<dbReference type="InParanoid" id="A0A0V0R7D8"/>
<protein>
    <submittedName>
        <fullName evidence="1">Uncharacterized protein</fullName>
    </submittedName>
</protein>